<keyword evidence="3" id="KW-1185">Reference proteome</keyword>
<name>A0A7J7V3R5_MYOMY</name>
<comment type="caution">
    <text evidence="2">The sequence shown here is derived from an EMBL/GenBank/DDBJ whole genome shotgun (WGS) entry which is preliminary data.</text>
</comment>
<organism evidence="2 3">
    <name type="scientific">Myotis myotis</name>
    <name type="common">Greater mouse-eared bat</name>
    <name type="synonym">Vespertilio myotis</name>
    <dbReference type="NCBI Taxonomy" id="51298"/>
    <lineage>
        <taxon>Eukaryota</taxon>
        <taxon>Metazoa</taxon>
        <taxon>Chordata</taxon>
        <taxon>Craniata</taxon>
        <taxon>Vertebrata</taxon>
        <taxon>Euteleostomi</taxon>
        <taxon>Mammalia</taxon>
        <taxon>Eutheria</taxon>
        <taxon>Laurasiatheria</taxon>
        <taxon>Chiroptera</taxon>
        <taxon>Yangochiroptera</taxon>
        <taxon>Vespertilionidae</taxon>
        <taxon>Myotis</taxon>
    </lineage>
</organism>
<dbReference type="Proteomes" id="UP000527355">
    <property type="component" value="Unassembled WGS sequence"/>
</dbReference>
<reference evidence="2 3" key="1">
    <citation type="journal article" date="2020" name="Nature">
        <title>Six reference-quality genomes reveal evolution of bat adaptations.</title>
        <authorList>
            <person name="Jebb D."/>
            <person name="Huang Z."/>
            <person name="Pippel M."/>
            <person name="Hughes G.M."/>
            <person name="Lavrichenko K."/>
            <person name="Devanna P."/>
            <person name="Winkler S."/>
            <person name="Jermiin L.S."/>
            <person name="Skirmuntt E.C."/>
            <person name="Katzourakis A."/>
            <person name="Burkitt-Gray L."/>
            <person name="Ray D.A."/>
            <person name="Sullivan K.A.M."/>
            <person name="Roscito J.G."/>
            <person name="Kirilenko B.M."/>
            <person name="Davalos L.M."/>
            <person name="Corthals A.P."/>
            <person name="Power M.L."/>
            <person name="Jones G."/>
            <person name="Ransome R.D."/>
            <person name="Dechmann D.K.N."/>
            <person name="Locatelli A.G."/>
            <person name="Puechmaille S.J."/>
            <person name="Fedrigo O."/>
            <person name="Jarvis E.D."/>
            <person name="Hiller M."/>
            <person name="Vernes S.C."/>
            <person name="Myers E.W."/>
            <person name="Teeling E.C."/>
        </authorList>
    </citation>
    <scope>NUCLEOTIDE SEQUENCE [LARGE SCALE GENOMIC DNA]</scope>
    <source>
        <strain evidence="2">MMyoMyo1</strain>
        <tissue evidence="2">Flight muscle</tissue>
    </source>
</reference>
<accession>A0A7J7V3R5</accession>
<feature type="region of interest" description="Disordered" evidence="1">
    <location>
        <begin position="1"/>
        <end position="143"/>
    </location>
</feature>
<evidence type="ECO:0000313" key="3">
    <source>
        <dbReference type="Proteomes" id="UP000527355"/>
    </source>
</evidence>
<proteinExistence type="predicted"/>
<protein>
    <submittedName>
        <fullName evidence="2">Uncharacterized protein</fullName>
    </submittedName>
</protein>
<feature type="compositionally biased region" description="Basic and acidic residues" evidence="1">
    <location>
        <begin position="56"/>
        <end position="68"/>
    </location>
</feature>
<gene>
    <name evidence="2" type="ORF">mMyoMyo1_008463</name>
</gene>
<dbReference type="AlphaFoldDB" id="A0A7J7V3R5"/>
<dbReference type="EMBL" id="JABWUV010000011">
    <property type="protein sequence ID" value="KAF6319724.1"/>
    <property type="molecule type" value="Genomic_DNA"/>
</dbReference>
<sequence length="143" mass="15900">MPGLRPPCRYQTSIPIPRTPLRAQISTEAPRLPFKISDSHPVPIPTSGHRYAWQDSDLHPASRLHSEPKPPNGTQTSIRGKDLPPVLRPPSQDLYLHQGPRPTSGSLTFMPGPRPQTQFSVPYRGPDIHSSPDHPFLTQRSSP</sequence>
<evidence type="ECO:0000256" key="1">
    <source>
        <dbReference type="SAM" id="MobiDB-lite"/>
    </source>
</evidence>
<evidence type="ECO:0000313" key="2">
    <source>
        <dbReference type="EMBL" id="KAF6319724.1"/>
    </source>
</evidence>